<keyword evidence="5" id="KW-1185">Reference proteome</keyword>
<evidence type="ECO:0000259" key="3">
    <source>
        <dbReference type="Pfam" id="PF13490"/>
    </source>
</evidence>
<sequence>MNCDELVELVTAFLEGALDPATEQRVVAHLAECDGCETYIAQFRQTIALVGELPPPETLPANVRADLLTAFRHWSR</sequence>
<dbReference type="InterPro" id="IPR041916">
    <property type="entry name" value="Anti_sigma_zinc_sf"/>
</dbReference>
<evidence type="ECO:0000256" key="1">
    <source>
        <dbReference type="ARBA" id="ARBA00023015"/>
    </source>
</evidence>
<dbReference type="InterPro" id="IPR027383">
    <property type="entry name" value="Znf_put"/>
</dbReference>
<dbReference type="Gene3D" id="1.10.10.1320">
    <property type="entry name" value="Anti-sigma factor, zinc-finger domain"/>
    <property type="match status" value="1"/>
</dbReference>
<accession>A0A1J0VS25</accession>
<name>A0A1J0VS25_9NOCA</name>
<dbReference type="OrthoDB" id="129419at2"/>
<keyword evidence="2" id="KW-0804">Transcription</keyword>
<evidence type="ECO:0000256" key="2">
    <source>
        <dbReference type="ARBA" id="ARBA00023163"/>
    </source>
</evidence>
<evidence type="ECO:0000313" key="4">
    <source>
        <dbReference type="EMBL" id="APE34829.1"/>
    </source>
</evidence>
<feature type="domain" description="Putative zinc-finger" evidence="3">
    <location>
        <begin position="3"/>
        <end position="36"/>
    </location>
</feature>
<dbReference type="AlphaFoldDB" id="A0A1J0VS25"/>
<dbReference type="EMBL" id="CP018082">
    <property type="protein sequence ID" value="APE34829.1"/>
    <property type="molecule type" value="Genomic_DNA"/>
</dbReference>
<proteinExistence type="predicted"/>
<evidence type="ECO:0000313" key="5">
    <source>
        <dbReference type="Proteomes" id="UP000183810"/>
    </source>
</evidence>
<dbReference type="Proteomes" id="UP000183810">
    <property type="component" value="Chromosome"/>
</dbReference>
<reference evidence="4" key="1">
    <citation type="submission" date="2016-11" db="EMBL/GenBank/DDBJ databases">
        <authorList>
            <person name="Jaros S."/>
            <person name="Januszkiewicz K."/>
            <person name="Wedrychowicz H."/>
        </authorList>
    </citation>
    <scope>NUCLEOTIDE SEQUENCE [LARGE SCALE GENOMIC DNA]</scope>
    <source>
        <strain evidence="4">Y48</strain>
    </source>
</reference>
<protein>
    <submittedName>
        <fullName evidence="4">Anti-sigma factor</fullName>
    </submittedName>
</protein>
<gene>
    <name evidence="4" type="ORF">BOX37_13705</name>
</gene>
<dbReference type="Pfam" id="PF13490">
    <property type="entry name" value="zf-HC2"/>
    <property type="match status" value="1"/>
</dbReference>
<keyword evidence="1" id="KW-0805">Transcription regulation</keyword>
<organism evidence="4 5">
    <name type="scientific">Nocardia mangyaensis</name>
    <dbReference type="NCBI Taxonomy" id="2213200"/>
    <lineage>
        <taxon>Bacteria</taxon>
        <taxon>Bacillati</taxon>
        <taxon>Actinomycetota</taxon>
        <taxon>Actinomycetes</taxon>
        <taxon>Mycobacteriales</taxon>
        <taxon>Nocardiaceae</taxon>
        <taxon>Nocardia</taxon>
    </lineage>
</organism>
<dbReference type="KEGG" id="nsl:BOX37_13705"/>